<reference evidence="1 2" key="1">
    <citation type="submission" date="2017-07" db="EMBL/GenBank/DDBJ databases">
        <authorList>
            <person name="Sun Z.S."/>
            <person name="Albrecht U."/>
            <person name="Echele G."/>
            <person name="Lee C.C."/>
        </authorList>
    </citation>
    <scope>NUCLEOTIDE SEQUENCE [LARGE SCALE GENOMIC DNA]</scope>
    <source>
        <strain evidence="2">type strain: KCTC 22618</strain>
    </source>
</reference>
<dbReference type="KEGG" id="tje:TJEJU_2022"/>
<dbReference type="PROSITE" id="PS51257">
    <property type="entry name" value="PROKAR_LIPOPROTEIN"/>
    <property type="match status" value="1"/>
</dbReference>
<keyword evidence="1" id="KW-0449">Lipoprotein</keyword>
<accession>A0A238U9J5</accession>
<gene>
    <name evidence="1" type="ORF">TJEJU_2022</name>
</gene>
<dbReference type="AlphaFoldDB" id="A0A238U9J5"/>
<keyword evidence="2" id="KW-1185">Reference proteome</keyword>
<sequence length="581" mass="66368">MNITYNRFLTFFLFGFFMIIMMSSCQKEVIEISSAQDNETTKLTVNSTLTTLITDTVSNDGSIDNIIDKANCLEIKLPVFVVVNGTGVEINSIEDYQVIEEIFDRFNDDIDKIDIEYPIRVVTNEFAEILIDNENEFKELVNSCKGENEKDDDIECIDFMYPISISVFNTDFDIVDTKTINNDENLFSFLKNLNASTIASIKFPIRLVKADGTIISVNNNQELENAIIQAADSCDEDDDFNFNDDDPDYCNVDFVQQSLERCMWKITTFSNNASFENYSFRFSDDSTFTINQNGTIEGFGDWSVETSNNKNILRLSSTINDFNGDWEILECGDKFLDITKDGSILKIEKNCPDFSVEEVKETLLGCKWGISDFINNGENLSDQYIDYKFDFNNDETFEISDGSNTFPGSWTVERNEFGNVIINIASVFTDVVDEYFVASINNSNILIQSNSGKTIKLKKDCSTGVGDINVDRLNFLVLNCVWKIVDLNKEGNNLTANYTNYRFKFFQDGTFLFYNAFGADYYVGIWKAERTNRVVFLLTSQGLSNEITNFYEVILLEDEKLNLFVDGINGMHEMKLERECI</sequence>
<name>A0A238U9J5_9FLAO</name>
<dbReference type="OrthoDB" id="832379at2"/>
<dbReference type="RefSeq" id="WP_157730173.1">
    <property type="nucleotide sequence ID" value="NZ_LT899436.1"/>
</dbReference>
<dbReference type="Proteomes" id="UP000215214">
    <property type="component" value="Chromosome TJEJU"/>
</dbReference>
<proteinExistence type="predicted"/>
<evidence type="ECO:0000313" key="2">
    <source>
        <dbReference type="Proteomes" id="UP000215214"/>
    </source>
</evidence>
<evidence type="ECO:0000313" key="1">
    <source>
        <dbReference type="EMBL" id="SNR15725.1"/>
    </source>
</evidence>
<organism evidence="1 2">
    <name type="scientific">Tenacibaculum jejuense</name>
    <dbReference type="NCBI Taxonomy" id="584609"/>
    <lineage>
        <taxon>Bacteria</taxon>
        <taxon>Pseudomonadati</taxon>
        <taxon>Bacteroidota</taxon>
        <taxon>Flavobacteriia</taxon>
        <taxon>Flavobacteriales</taxon>
        <taxon>Flavobacteriaceae</taxon>
        <taxon>Tenacibaculum</taxon>
    </lineage>
</organism>
<dbReference type="EMBL" id="LT899436">
    <property type="protein sequence ID" value="SNR15725.1"/>
    <property type="molecule type" value="Genomic_DNA"/>
</dbReference>
<protein>
    <submittedName>
        <fullName evidence="1">Probable lipoprotein</fullName>
    </submittedName>
</protein>